<dbReference type="InterPro" id="IPR017937">
    <property type="entry name" value="Thioredoxin_CS"/>
</dbReference>
<keyword evidence="4" id="KW-1015">Disulfide bond</keyword>
<dbReference type="PANTHER" id="PTHR42852:SF6">
    <property type="entry name" value="THIOL:DISULFIDE INTERCHANGE PROTEIN DSBE"/>
    <property type="match status" value="1"/>
</dbReference>
<feature type="domain" description="Thioredoxin" evidence="7">
    <location>
        <begin position="37"/>
        <end position="174"/>
    </location>
</feature>
<keyword evidence="3" id="KW-0201">Cytochrome c-type biogenesis</keyword>
<dbReference type="InterPro" id="IPR013740">
    <property type="entry name" value="Redoxin"/>
</dbReference>
<dbReference type="NCBIfam" id="TIGR00385">
    <property type="entry name" value="dsbE"/>
    <property type="match status" value="1"/>
</dbReference>
<dbReference type="SUPFAM" id="SSF52833">
    <property type="entry name" value="Thioredoxin-like"/>
    <property type="match status" value="1"/>
</dbReference>
<protein>
    <submittedName>
        <fullName evidence="8">Cytochrome c biogenesis protein CcmG, thiol:disulfide interchange protein DsbE</fullName>
    </submittedName>
</protein>
<comment type="similarity">
    <text evidence="2">Belongs to the thioredoxin family. DsbE subfamily.</text>
</comment>
<evidence type="ECO:0000256" key="5">
    <source>
        <dbReference type="ARBA" id="ARBA00023284"/>
    </source>
</evidence>
<keyword evidence="6" id="KW-0472">Membrane</keyword>
<dbReference type="CDD" id="cd03010">
    <property type="entry name" value="TlpA_like_DsbE"/>
    <property type="match status" value="1"/>
</dbReference>
<evidence type="ECO:0000313" key="8">
    <source>
        <dbReference type="EMBL" id="SFC57602.1"/>
    </source>
</evidence>
<evidence type="ECO:0000256" key="4">
    <source>
        <dbReference type="ARBA" id="ARBA00023157"/>
    </source>
</evidence>
<dbReference type="Gene3D" id="3.40.30.10">
    <property type="entry name" value="Glutaredoxin"/>
    <property type="match status" value="1"/>
</dbReference>
<dbReference type="InterPro" id="IPR004799">
    <property type="entry name" value="Periplasmic_diS_OxRdtase_DsbE"/>
</dbReference>
<dbReference type="AlphaFoldDB" id="A0A1I1KB91"/>
<evidence type="ECO:0000256" key="3">
    <source>
        <dbReference type="ARBA" id="ARBA00022748"/>
    </source>
</evidence>
<comment type="subcellular location">
    <subcellularLocation>
        <location evidence="1">Cell envelope</location>
    </subcellularLocation>
</comment>
<dbReference type="STRING" id="441112.SAMN04488094_106123"/>
<dbReference type="RefSeq" id="WP_093360933.1">
    <property type="nucleotide sequence ID" value="NZ_FOLG01000006.1"/>
</dbReference>
<organism evidence="8 9">
    <name type="scientific">Tropicimonas isoalkanivorans</name>
    <dbReference type="NCBI Taxonomy" id="441112"/>
    <lineage>
        <taxon>Bacteria</taxon>
        <taxon>Pseudomonadati</taxon>
        <taxon>Pseudomonadota</taxon>
        <taxon>Alphaproteobacteria</taxon>
        <taxon>Rhodobacterales</taxon>
        <taxon>Roseobacteraceae</taxon>
        <taxon>Tropicimonas</taxon>
    </lineage>
</organism>
<evidence type="ECO:0000256" key="6">
    <source>
        <dbReference type="SAM" id="Phobius"/>
    </source>
</evidence>
<dbReference type="InterPro" id="IPR013766">
    <property type="entry name" value="Thioredoxin_domain"/>
</dbReference>
<evidence type="ECO:0000313" key="9">
    <source>
        <dbReference type="Proteomes" id="UP000198728"/>
    </source>
</evidence>
<name>A0A1I1KB91_9RHOB</name>
<evidence type="ECO:0000256" key="2">
    <source>
        <dbReference type="ARBA" id="ARBA00007758"/>
    </source>
</evidence>
<evidence type="ECO:0000256" key="1">
    <source>
        <dbReference type="ARBA" id="ARBA00004196"/>
    </source>
</evidence>
<reference evidence="8 9" key="1">
    <citation type="submission" date="2016-10" db="EMBL/GenBank/DDBJ databases">
        <authorList>
            <person name="de Groot N.N."/>
        </authorList>
    </citation>
    <scope>NUCLEOTIDE SEQUENCE [LARGE SCALE GENOMIC DNA]</scope>
    <source>
        <strain evidence="8 9">DSM 19548</strain>
    </source>
</reference>
<dbReference type="Pfam" id="PF08534">
    <property type="entry name" value="Redoxin"/>
    <property type="match status" value="1"/>
</dbReference>
<keyword evidence="9" id="KW-1185">Reference proteome</keyword>
<dbReference type="GO" id="GO:0015036">
    <property type="term" value="F:disulfide oxidoreductase activity"/>
    <property type="evidence" value="ECO:0007669"/>
    <property type="project" value="InterPro"/>
</dbReference>
<dbReference type="InterPro" id="IPR036249">
    <property type="entry name" value="Thioredoxin-like_sf"/>
</dbReference>
<dbReference type="InterPro" id="IPR050553">
    <property type="entry name" value="Thioredoxin_ResA/DsbE_sf"/>
</dbReference>
<feature type="transmembrane region" description="Helical" evidence="6">
    <location>
        <begin position="6"/>
        <end position="24"/>
    </location>
</feature>
<dbReference type="EMBL" id="FOLG01000006">
    <property type="protein sequence ID" value="SFC57602.1"/>
    <property type="molecule type" value="Genomic_DNA"/>
</dbReference>
<proteinExistence type="inferred from homology"/>
<dbReference type="GO" id="GO:0030288">
    <property type="term" value="C:outer membrane-bounded periplasmic space"/>
    <property type="evidence" value="ECO:0007669"/>
    <property type="project" value="InterPro"/>
</dbReference>
<sequence length="180" mass="19002">MASVSPLMILPPAIFLAVAGLFYAGMNRDNPDALPTALQGKEAPGLQLDPFADKPMLTDETLRQGDVTLVNYWASWCAPCRAEHPQLMQLAADGVPVHGVNYKDEPPKAQAFLSGLGDPYDHGGADSKGRTAIDWGVYGVPETFVVDGEGTIVARFAGPITPEVLESTIRPAIAEAAGAD</sequence>
<evidence type="ECO:0000259" key="7">
    <source>
        <dbReference type="PROSITE" id="PS51352"/>
    </source>
</evidence>
<dbReference type="Proteomes" id="UP000198728">
    <property type="component" value="Unassembled WGS sequence"/>
</dbReference>
<keyword evidence="5" id="KW-0676">Redox-active center</keyword>
<gene>
    <name evidence="8" type="ORF">SAMN04488094_106123</name>
</gene>
<dbReference type="PANTHER" id="PTHR42852">
    <property type="entry name" value="THIOL:DISULFIDE INTERCHANGE PROTEIN DSBE"/>
    <property type="match status" value="1"/>
</dbReference>
<keyword evidence="6" id="KW-1133">Transmembrane helix</keyword>
<dbReference type="PROSITE" id="PS51352">
    <property type="entry name" value="THIOREDOXIN_2"/>
    <property type="match status" value="1"/>
</dbReference>
<dbReference type="OrthoDB" id="9799347at2"/>
<dbReference type="GO" id="GO:0017004">
    <property type="term" value="P:cytochrome complex assembly"/>
    <property type="evidence" value="ECO:0007669"/>
    <property type="project" value="UniProtKB-KW"/>
</dbReference>
<accession>A0A1I1KB91</accession>
<keyword evidence="6" id="KW-0812">Transmembrane</keyword>
<dbReference type="PROSITE" id="PS00194">
    <property type="entry name" value="THIOREDOXIN_1"/>
    <property type="match status" value="1"/>
</dbReference>